<dbReference type="RefSeq" id="XP_022475534.1">
    <property type="nucleotide sequence ID" value="XM_022618021.1"/>
</dbReference>
<sequence>MDRTHRCQAHGTRRRIISNCCQWHASQTGSDRPSATIGISQTALSGRSDSTNRRRNQSAHRTTLVEGLLVV</sequence>
<dbReference type="Proteomes" id="UP000176998">
    <property type="component" value="Unassembled WGS sequence"/>
</dbReference>
<feature type="compositionally biased region" description="Polar residues" evidence="1">
    <location>
        <begin position="27"/>
        <end position="49"/>
    </location>
</feature>
<protein>
    <submittedName>
        <fullName evidence="2">Uncharacterized protein</fullName>
    </submittedName>
</protein>
<reference evidence="2 3" key="1">
    <citation type="submission" date="2016-09" db="EMBL/GenBank/DDBJ databases">
        <authorList>
            <person name="Capua I."/>
            <person name="De Benedictis P."/>
            <person name="Joannis T."/>
            <person name="Lombin L.H."/>
            <person name="Cattoli G."/>
        </authorList>
    </citation>
    <scope>NUCLEOTIDE SEQUENCE [LARGE SCALE GENOMIC DNA]</scope>
    <source>
        <strain evidence="2 3">IMI 309357</strain>
    </source>
</reference>
<gene>
    <name evidence="2" type="ORF">CORC01_06380</name>
</gene>
<comment type="caution">
    <text evidence="2">The sequence shown here is derived from an EMBL/GenBank/DDBJ whole genome shotgun (WGS) entry which is preliminary data.</text>
</comment>
<organism evidence="2 3">
    <name type="scientific">Colletotrichum orchidophilum</name>
    <dbReference type="NCBI Taxonomy" id="1209926"/>
    <lineage>
        <taxon>Eukaryota</taxon>
        <taxon>Fungi</taxon>
        <taxon>Dikarya</taxon>
        <taxon>Ascomycota</taxon>
        <taxon>Pezizomycotina</taxon>
        <taxon>Sordariomycetes</taxon>
        <taxon>Hypocreomycetidae</taxon>
        <taxon>Glomerellales</taxon>
        <taxon>Glomerellaceae</taxon>
        <taxon>Colletotrichum</taxon>
    </lineage>
</organism>
<feature type="region of interest" description="Disordered" evidence="1">
    <location>
        <begin position="27"/>
        <end position="71"/>
    </location>
</feature>
<evidence type="ECO:0000256" key="1">
    <source>
        <dbReference type="SAM" id="MobiDB-lite"/>
    </source>
</evidence>
<keyword evidence="3" id="KW-1185">Reference proteome</keyword>
<evidence type="ECO:0000313" key="2">
    <source>
        <dbReference type="EMBL" id="OHE98384.1"/>
    </source>
</evidence>
<accession>A0A1G4BAF5</accession>
<dbReference type="GeneID" id="34559531"/>
<name>A0A1G4BAF5_9PEZI</name>
<dbReference type="AlphaFoldDB" id="A0A1G4BAF5"/>
<evidence type="ECO:0000313" key="3">
    <source>
        <dbReference type="Proteomes" id="UP000176998"/>
    </source>
</evidence>
<proteinExistence type="predicted"/>
<dbReference type="EMBL" id="MJBS01000047">
    <property type="protein sequence ID" value="OHE98384.1"/>
    <property type="molecule type" value="Genomic_DNA"/>
</dbReference>